<protein>
    <submittedName>
        <fullName evidence="3">Uncharacterized protein</fullName>
    </submittedName>
</protein>
<dbReference type="RefSeq" id="WP_092371554.1">
    <property type="nucleotide sequence ID" value="NZ_DAINWJ010000274.1"/>
</dbReference>
<feature type="compositionally biased region" description="Basic and acidic residues" evidence="1">
    <location>
        <begin position="35"/>
        <end position="48"/>
    </location>
</feature>
<reference evidence="4" key="1">
    <citation type="submission" date="2016-10" db="EMBL/GenBank/DDBJ databases">
        <authorList>
            <person name="Varghese N."/>
            <person name="Submissions S."/>
        </authorList>
    </citation>
    <scope>NUCLEOTIDE SEQUENCE [LARGE SCALE GENOMIC DNA]</scope>
    <source>
        <strain evidence="4">NLAE-zl-G277</strain>
    </source>
</reference>
<feature type="compositionally biased region" description="Polar residues" evidence="1">
    <location>
        <begin position="74"/>
        <end position="93"/>
    </location>
</feature>
<accession>A0A1I0K9D8</accession>
<evidence type="ECO:0000313" key="4">
    <source>
        <dbReference type="Proteomes" id="UP000198508"/>
    </source>
</evidence>
<feature type="chain" id="PRO_5044372663" evidence="2">
    <location>
        <begin position="21"/>
        <end position="332"/>
    </location>
</feature>
<organism evidence="3 4">
    <name type="scientific">Enterocloster lavalensis</name>
    <dbReference type="NCBI Taxonomy" id="460384"/>
    <lineage>
        <taxon>Bacteria</taxon>
        <taxon>Bacillati</taxon>
        <taxon>Bacillota</taxon>
        <taxon>Clostridia</taxon>
        <taxon>Lachnospirales</taxon>
        <taxon>Lachnospiraceae</taxon>
        <taxon>Enterocloster</taxon>
    </lineage>
</organism>
<dbReference type="AlphaFoldDB" id="A0A1I0K9D8"/>
<keyword evidence="4" id="KW-1185">Reference proteome</keyword>
<dbReference type="GeneID" id="93280216"/>
<dbReference type="STRING" id="460384.SAMN05216313_15211"/>
<feature type="region of interest" description="Disordered" evidence="1">
    <location>
        <begin position="32"/>
        <end position="115"/>
    </location>
</feature>
<dbReference type="PROSITE" id="PS51257">
    <property type="entry name" value="PROKAR_LIPOPROTEIN"/>
    <property type="match status" value="1"/>
</dbReference>
<keyword evidence="2" id="KW-0732">Signal</keyword>
<gene>
    <name evidence="3" type="ORF">SAMN05216313_15211</name>
</gene>
<evidence type="ECO:0000256" key="2">
    <source>
        <dbReference type="SAM" id="SignalP"/>
    </source>
</evidence>
<proteinExistence type="predicted"/>
<dbReference type="EMBL" id="FOIM01000052">
    <property type="protein sequence ID" value="SEU19870.1"/>
    <property type="molecule type" value="Genomic_DNA"/>
</dbReference>
<evidence type="ECO:0000256" key="1">
    <source>
        <dbReference type="SAM" id="MobiDB-lite"/>
    </source>
</evidence>
<name>A0A1I0K9D8_9FIRM</name>
<evidence type="ECO:0000313" key="3">
    <source>
        <dbReference type="EMBL" id="SEU19870.1"/>
    </source>
</evidence>
<feature type="signal peptide" evidence="2">
    <location>
        <begin position="1"/>
        <end position="20"/>
    </location>
</feature>
<sequence length="332" mass="35493">MRRKACGLLVLMLAVASVTACKTGRETAEENIAWETKDSADAKEHEAGEAEVGTAGETDGGAGTSSGAPDGASQAGTGISQTGESQPASQDNTAAAHGLDGGDGSAAPAPDRENPLLSAAGQSAMMKKYQEVLSGVFYDQVYPDGSSCDYDNYSSITINQFAVYDVDGDGQDELIIQFSTSSMAGMTESVYRYNAAADSVELELSEFPGAVYYDNGLALVGWSHNQGLAGDFWPYNVYQYNPETDEYEAVFSVDAWDRELADTDYDGNPYPADVDVNNDGIVFYIMPGGSYDTDHPVSLREYKSWYDSILGGASELKVPFQDLTEDNIRGVQ</sequence>
<dbReference type="Proteomes" id="UP000198508">
    <property type="component" value="Unassembled WGS sequence"/>
</dbReference>